<dbReference type="EC" id="4.1.2.27" evidence="14"/>
<evidence type="ECO:0000256" key="8">
    <source>
        <dbReference type="ARBA" id="ARBA00022919"/>
    </source>
</evidence>
<dbReference type="FunFam" id="3.40.640.10:FF:000020">
    <property type="entry name" value="sphingosine-1-phosphate lyase 1"/>
    <property type="match status" value="1"/>
</dbReference>
<dbReference type="GO" id="GO:0019752">
    <property type="term" value="P:carboxylic acid metabolic process"/>
    <property type="evidence" value="ECO:0007669"/>
    <property type="project" value="InterPro"/>
</dbReference>
<evidence type="ECO:0000256" key="9">
    <source>
        <dbReference type="ARBA" id="ARBA00022989"/>
    </source>
</evidence>
<dbReference type="eggNOG" id="KOG1383">
    <property type="taxonomic scope" value="Eukaryota"/>
</dbReference>
<evidence type="ECO:0000256" key="3">
    <source>
        <dbReference type="ARBA" id="ARBA00004760"/>
    </source>
</evidence>
<proteinExistence type="inferred from homology"/>
<organism evidence="18 19">
    <name type="scientific">Allomyces macrogynus (strain ATCC 38327)</name>
    <name type="common">Allomyces javanicus var. macrogynus</name>
    <dbReference type="NCBI Taxonomy" id="578462"/>
    <lineage>
        <taxon>Eukaryota</taxon>
        <taxon>Fungi</taxon>
        <taxon>Fungi incertae sedis</taxon>
        <taxon>Blastocladiomycota</taxon>
        <taxon>Blastocladiomycetes</taxon>
        <taxon>Blastocladiales</taxon>
        <taxon>Blastocladiaceae</taxon>
        <taxon>Allomyces</taxon>
    </lineage>
</organism>
<evidence type="ECO:0000313" key="19">
    <source>
        <dbReference type="Proteomes" id="UP000054350"/>
    </source>
</evidence>
<name>A0A0L0T4M8_ALLM3</name>
<evidence type="ECO:0000256" key="10">
    <source>
        <dbReference type="ARBA" id="ARBA00023098"/>
    </source>
</evidence>
<dbReference type="InterPro" id="IPR050477">
    <property type="entry name" value="GrpII_AminoAcid_Decarb"/>
</dbReference>
<evidence type="ECO:0000256" key="12">
    <source>
        <dbReference type="ARBA" id="ARBA00023239"/>
    </source>
</evidence>
<dbReference type="InterPro" id="IPR002129">
    <property type="entry name" value="PyrdxlP-dep_de-COase"/>
</dbReference>
<dbReference type="SUPFAM" id="SSF53383">
    <property type="entry name" value="PLP-dependent transferases"/>
    <property type="match status" value="1"/>
</dbReference>
<keyword evidence="6" id="KW-0256">Endoplasmic reticulum</keyword>
<dbReference type="InterPro" id="IPR015424">
    <property type="entry name" value="PyrdxlP-dep_Trfase"/>
</dbReference>
<gene>
    <name evidence="18" type="ORF">AMAG_14243</name>
</gene>
<evidence type="ECO:0000256" key="7">
    <source>
        <dbReference type="ARBA" id="ARBA00022898"/>
    </source>
</evidence>
<dbReference type="OrthoDB" id="10254570at2759"/>
<dbReference type="Pfam" id="PF00282">
    <property type="entry name" value="Pyridoxal_deC"/>
    <property type="match status" value="1"/>
</dbReference>
<protein>
    <recommendedName>
        <fullName evidence="14">sphinganine-1-phosphate aldolase</fullName>
        <ecNumber evidence="14">4.1.2.27</ecNumber>
    </recommendedName>
    <alternativeName>
        <fullName evidence="15">Sphingosine-1-phosphate aldolase</fullName>
    </alternativeName>
</protein>
<dbReference type="Gene3D" id="3.90.1150.10">
    <property type="entry name" value="Aspartate Aminotransferase, domain 1"/>
    <property type="match status" value="1"/>
</dbReference>
<dbReference type="GO" id="GO:0005789">
    <property type="term" value="C:endoplasmic reticulum membrane"/>
    <property type="evidence" value="ECO:0007669"/>
    <property type="project" value="UniProtKB-SubCell"/>
</dbReference>
<sequence length="540" mass="58960">MTNQLSKAILAAGPAPVQVTKNVLLVLFIIKLLRLSYRSLVFRGVGGSVRYVLWLISKSFVSTLRALPSPAAGMINAEIEKTLASMEKSLAPPPKAGEPGPYLVLPDAPLSHAALRAELERYKAMGSIDYKKGQISGAVYHGGDELSALITEAYSLFSSTNPLHPDVFPGVRKMEAEIVQMVVRMFHGEPDGCGALTSGGTESILMACKAYREIARVERGVTEPEMVVPETIHAAFDKAAHYFGIKIVKIPLGDDFRVRLDLVKRAITKNTIMVAGSAPNFPHGIIDDLQGLSQLAVAHKIPMHVDCCLGSFLMAFIEEAGFEVPPFDFRLPGVTSMSVDTHKYGFAPKGSSVIMYRDKAYRKHQYFVEPNWTGGIYASPSIAGSRPGALIAGCWATMMSMGRLGYLDATKKIVGTAREIAQRIRDEVPVLEVIGNPLVSVVAFRASRTAPSHLNVLAVNDAMSQRGWNLNALQYPAAVHIACTLLTVGKVDQFITDLKDAVEAVLQHPEQFYERVRCHVRHGRCGPRSVDCQRYCCRVP</sequence>
<comment type="subcellular location">
    <subcellularLocation>
        <location evidence="2">Endoplasmic reticulum membrane</location>
        <topology evidence="2">Single-pass membrane protein</topology>
    </subcellularLocation>
</comment>
<keyword evidence="8" id="KW-0746">Sphingolipid metabolism</keyword>
<dbReference type="CDD" id="cd06450">
    <property type="entry name" value="DOPA_deC_like"/>
    <property type="match status" value="1"/>
</dbReference>
<dbReference type="STRING" id="578462.A0A0L0T4M8"/>
<reference evidence="18 19" key="1">
    <citation type="submission" date="2009-11" db="EMBL/GenBank/DDBJ databases">
        <title>Annotation of Allomyces macrogynus ATCC 38327.</title>
        <authorList>
            <consortium name="The Broad Institute Genome Sequencing Platform"/>
            <person name="Russ C."/>
            <person name="Cuomo C."/>
            <person name="Burger G."/>
            <person name="Gray M.W."/>
            <person name="Holland P.W.H."/>
            <person name="King N."/>
            <person name="Lang F.B.F."/>
            <person name="Roger A.J."/>
            <person name="Ruiz-Trillo I."/>
            <person name="Young S.K."/>
            <person name="Zeng Q."/>
            <person name="Gargeya S."/>
            <person name="Fitzgerald M."/>
            <person name="Haas B."/>
            <person name="Abouelleil A."/>
            <person name="Alvarado L."/>
            <person name="Arachchi H.M."/>
            <person name="Berlin A."/>
            <person name="Chapman S.B."/>
            <person name="Gearin G."/>
            <person name="Goldberg J."/>
            <person name="Griggs A."/>
            <person name="Gujja S."/>
            <person name="Hansen M."/>
            <person name="Heiman D."/>
            <person name="Howarth C."/>
            <person name="Larimer J."/>
            <person name="Lui A."/>
            <person name="MacDonald P.J.P."/>
            <person name="McCowen C."/>
            <person name="Montmayeur A."/>
            <person name="Murphy C."/>
            <person name="Neiman D."/>
            <person name="Pearson M."/>
            <person name="Priest M."/>
            <person name="Roberts A."/>
            <person name="Saif S."/>
            <person name="Shea T."/>
            <person name="Sisk P."/>
            <person name="Stolte C."/>
            <person name="Sykes S."/>
            <person name="Wortman J."/>
            <person name="Nusbaum C."/>
            <person name="Birren B."/>
        </authorList>
    </citation>
    <scope>NUCLEOTIDE SEQUENCE [LARGE SCALE GENOMIC DNA]</scope>
    <source>
        <strain evidence="18 19">ATCC 38327</strain>
    </source>
</reference>
<comment type="similarity">
    <text evidence="13">Belongs to the group II decarboxylase family. Sphingosine-1-phosphate lyase subfamily.</text>
</comment>
<dbReference type="OMA" id="AFWQLRG"/>
<evidence type="ECO:0000256" key="4">
    <source>
        <dbReference type="ARBA" id="ARBA00004991"/>
    </source>
</evidence>
<evidence type="ECO:0000313" key="18">
    <source>
        <dbReference type="EMBL" id="KNE69692.1"/>
    </source>
</evidence>
<dbReference type="GO" id="GO:0030170">
    <property type="term" value="F:pyridoxal phosphate binding"/>
    <property type="evidence" value="ECO:0007669"/>
    <property type="project" value="InterPro"/>
</dbReference>
<comment type="cofactor">
    <cofactor evidence="1 16 17">
        <name>pyridoxal 5'-phosphate</name>
        <dbReference type="ChEBI" id="CHEBI:597326"/>
    </cofactor>
</comment>
<keyword evidence="9" id="KW-1133">Transmembrane helix</keyword>
<dbReference type="Gene3D" id="3.40.640.10">
    <property type="entry name" value="Type I PLP-dependent aspartate aminotransferase-like (Major domain)"/>
    <property type="match status" value="1"/>
</dbReference>
<keyword evidence="5" id="KW-0812">Transmembrane</keyword>
<evidence type="ECO:0000256" key="6">
    <source>
        <dbReference type="ARBA" id="ARBA00022824"/>
    </source>
</evidence>
<evidence type="ECO:0000256" key="13">
    <source>
        <dbReference type="ARBA" id="ARBA00038302"/>
    </source>
</evidence>
<dbReference type="AlphaFoldDB" id="A0A0L0T4M8"/>
<keyword evidence="11" id="KW-0472">Membrane</keyword>
<evidence type="ECO:0000256" key="1">
    <source>
        <dbReference type="ARBA" id="ARBA00001933"/>
    </source>
</evidence>
<comment type="pathway">
    <text evidence="4">Sphingolipid metabolism.</text>
</comment>
<dbReference type="GO" id="GO:0008117">
    <property type="term" value="F:sphinganine-1-phosphate aldolase activity"/>
    <property type="evidence" value="ECO:0007669"/>
    <property type="project" value="UniProtKB-EC"/>
</dbReference>
<evidence type="ECO:0000256" key="16">
    <source>
        <dbReference type="PIRSR" id="PIRSR602129-50"/>
    </source>
</evidence>
<dbReference type="EMBL" id="GG745361">
    <property type="protein sequence ID" value="KNE69692.1"/>
    <property type="molecule type" value="Genomic_DNA"/>
</dbReference>
<evidence type="ECO:0000256" key="5">
    <source>
        <dbReference type="ARBA" id="ARBA00022692"/>
    </source>
</evidence>
<evidence type="ECO:0000256" key="15">
    <source>
        <dbReference type="ARBA" id="ARBA00042568"/>
    </source>
</evidence>
<comment type="pathway">
    <text evidence="3">Lipid metabolism; sphingolipid metabolism.</text>
</comment>
<dbReference type="InterPro" id="IPR015422">
    <property type="entry name" value="PyrdxlP-dep_Trfase_small"/>
</dbReference>
<keyword evidence="7 16" id="KW-0663">Pyridoxal phosphate</keyword>
<dbReference type="PANTHER" id="PTHR42735">
    <property type="match status" value="1"/>
</dbReference>
<dbReference type="PANTHER" id="PTHR42735:SF6">
    <property type="entry name" value="SPHINGOSINE-1-PHOSPHATE LYASE 1"/>
    <property type="match status" value="1"/>
</dbReference>
<dbReference type="VEuPathDB" id="FungiDB:AMAG_14243"/>
<evidence type="ECO:0000256" key="2">
    <source>
        <dbReference type="ARBA" id="ARBA00004389"/>
    </source>
</evidence>
<accession>A0A0L0T4M8</accession>
<keyword evidence="19" id="KW-1185">Reference proteome</keyword>
<dbReference type="GO" id="GO:0030149">
    <property type="term" value="P:sphingolipid catabolic process"/>
    <property type="evidence" value="ECO:0007669"/>
    <property type="project" value="TreeGrafter"/>
</dbReference>
<keyword evidence="10" id="KW-0443">Lipid metabolism</keyword>
<dbReference type="InterPro" id="IPR015421">
    <property type="entry name" value="PyrdxlP-dep_Trfase_major"/>
</dbReference>
<evidence type="ECO:0000256" key="11">
    <source>
        <dbReference type="ARBA" id="ARBA00023136"/>
    </source>
</evidence>
<evidence type="ECO:0000256" key="14">
    <source>
        <dbReference type="ARBA" id="ARBA00038965"/>
    </source>
</evidence>
<reference evidence="19" key="2">
    <citation type="submission" date="2009-11" db="EMBL/GenBank/DDBJ databases">
        <title>The Genome Sequence of Allomyces macrogynus strain ATCC 38327.</title>
        <authorList>
            <consortium name="The Broad Institute Genome Sequencing Platform"/>
            <person name="Russ C."/>
            <person name="Cuomo C."/>
            <person name="Shea T."/>
            <person name="Young S.K."/>
            <person name="Zeng Q."/>
            <person name="Koehrsen M."/>
            <person name="Haas B."/>
            <person name="Borodovsky M."/>
            <person name="Guigo R."/>
            <person name="Alvarado L."/>
            <person name="Berlin A."/>
            <person name="Borenstein D."/>
            <person name="Chen Z."/>
            <person name="Engels R."/>
            <person name="Freedman E."/>
            <person name="Gellesch M."/>
            <person name="Goldberg J."/>
            <person name="Griggs A."/>
            <person name="Gujja S."/>
            <person name="Heiman D."/>
            <person name="Hepburn T."/>
            <person name="Howarth C."/>
            <person name="Jen D."/>
            <person name="Larson L."/>
            <person name="Lewis B."/>
            <person name="Mehta T."/>
            <person name="Park D."/>
            <person name="Pearson M."/>
            <person name="Roberts A."/>
            <person name="Saif S."/>
            <person name="Shenoy N."/>
            <person name="Sisk P."/>
            <person name="Stolte C."/>
            <person name="Sykes S."/>
            <person name="Walk T."/>
            <person name="White J."/>
            <person name="Yandava C."/>
            <person name="Burger G."/>
            <person name="Gray M.W."/>
            <person name="Holland P.W.H."/>
            <person name="King N."/>
            <person name="Lang F.B.F."/>
            <person name="Roger A.J."/>
            <person name="Ruiz-Trillo I."/>
            <person name="Lander E."/>
            <person name="Nusbaum C."/>
        </authorList>
    </citation>
    <scope>NUCLEOTIDE SEQUENCE [LARGE SCALE GENOMIC DNA]</scope>
    <source>
        <strain evidence="19">ATCC 38327</strain>
    </source>
</reference>
<evidence type="ECO:0000256" key="17">
    <source>
        <dbReference type="RuleBase" id="RU000382"/>
    </source>
</evidence>
<keyword evidence="12 17" id="KW-0456">Lyase</keyword>
<dbReference type="Proteomes" id="UP000054350">
    <property type="component" value="Unassembled WGS sequence"/>
</dbReference>
<feature type="modified residue" description="N6-(pyridoxal phosphate)lysine" evidence="16">
    <location>
        <position position="343"/>
    </location>
</feature>
<dbReference type="Gene3D" id="6.10.140.2150">
    <property type="match status" value="1"/>
</dbReference>